<gene>
    <name evidence="3" type="ORF">DENIS_2763</name>
</gene>
<dbReference type="SUPFAM" id="SSF51735">
    <property type="entry name" value="NAD(P)-binding Rossmann-fold domains"/>
    <property type="match status" value="1"/>
</dbReference>
<dbReference type="InterPro" id="IPR002347">
    <property type="entry name" value="SDR_fam"/>
</dbReference>
<dbReference type="Pfam" id="PF00106">
    <property type="entry name" value="adh_short"/>
    <property type="match status" value="1"/>
</dbReference>
<dbReference type="PROSITE" id="PS00061">
    <property type="entry name" value="ADH_SHORT"/>
    <property type="match status" value="1"/>
</dbReference>
<dbReference type="SMART" id="SM00822">
    <property type="entry name" value="PKS_KR"/>
    <property type="match status" value="1"/>
</dbReference>
<comment type="caution">
    <text evidence="3">The sequence shown here is derived from an EMBL/GenBank/DDBJ whole genome shotgun (WGS) entry which is preliminary data.</text>
</comment>
<dbReference type="InterPro" id="IPR036291">
    <property type="entry name" value="NAD(P)-bd_dom_sf"/>
</dbReference>
<accession>A0A401FXV5</accession>
<reference evidence="4" key="1">
    <citation type="submission" date="2017-11" db="EMBL/GenBank/DDBJ databases">
        <authorList>
            <person name="Watanabe M."/>
            <person name="Kojima H."/>
        </authorList>
    </citation>
    <scope>NUCLEOTIDE SEQUENCE [LARGE SCALE GENOMIC DNA]</scope>
    <source>
        <strain evidence="4">Tokyo 01</strain>
    </source>
</reference>
<evidence type="ECO:0000313" key="3">
    <source>
        <dbReference type="EMBL" id="GBC61801.1"/>
    </source>
</evidence>
<dbReference type="PRINTS" id="PR00081">
    <property type="entry name" value="GDHRDH"/>
</dbReference>
<evidence type="ECO:0000313" key="4">
    <source>
        <dbReference type="Proteomes" id="UP000288096"/>
    </source>
</evidence>
<dbReference type="PRINTS" id="PR00080">
    <property type="entry name" value="SDRFAMILY"/>
</dbReference>
<reference evidence="4" key="2">
    <citation type="submission" date="2019-01" db="EMBL/GenBank/DDBJ databases">
        <title>Genome sequence of Desulfonema ishimotonii strain Tokyo 01.</title>
        <authorList>
            <person name="Fukui M."/>
        </authorList>
    </citation>
    <scope>NUCLEOTIDE SEQUENCE [LARGE SCALE GENOMIC DNA]</scope>
    <source>
        <strain evidence="4">Tokyo 01</strain>
    </source>
</reference>
<proteinExistence type="inferred from homology"/>
<dbReference type="Proteomes" id="UP000288096">
    <property type="component" value="Unassembled WGS sequence"/>
</dbReference>
<dbReference type="Gene3D" id="3.40.50.720">
    <property type="entry name" value="NAD(P)-binding Rossmann-like Domain"/>
    <property type="match status" value="1"/>
</dbReference>
<name>A0A401FXV5_9BACT</name>
<dbReference type="RefSeq" id="WP_166405089.1">
    <property type="nucleotide sequence ID" value="NZ_BEXT01000001.1"/>
</dbReference>
<evidence type="ECO:0000256" key="1">
    <source>
        <dbReference type="RuleBase" id="RU000363"/>
    </source>
</evidence>
<dbReference type="InterPro" id="IPR057326">
    <property type="entry name" value="KR_dom"/>
</dbReference>
<dbReference type="PANTHER" id="PTHR43975">
    <property type="entry name" value="ZGC:101858"/>
    <property type="match status" value="1"/>
</dbReference>
<dbReference type="InterPro" id="IPR020904">
    <property type="entry name" value="Sc_DH/Rdtase_CS"/>
</dbReference>
<feature type="domain" description="Ketoreductase" evidence="2">
    <location>
        <begin position="6"/>
        <end position="187"/>
    </location>
</feature>
<evidence type="ECO:0000259" key="2">
    <source>
        <dbReference type="SMART" id="SM00822"/>
    </source>
</evidence>
<dbReference type="EMBL" id="BEXT01000001">
    <property type="protein sequence ID" value="GBC61801.1"/>
    <property type="molecule type" value="Genomic_DNA"/>
</dbReference>
<sequence>MDHVSPTVIVTGASQGIGADVARWLGKIGASVTLVARSADDLAVVAEDVEQLGGSALAFSADIAGQRACRRAVQETLKRFGRLDGLVNNAGIIEPIVPIAKTDPYAWSYNIEVNLFGAFYITQAAIPELRKTAGRVISVSSGAALNPVESWGAYCVAKAGLTHFTRVLAAEEKELTAISVRPGVVDTEMQELIRCEGPKSMPEERAAYFQRLKDENKLEPPHVPARAIAWLALRAPRSLSGEFVNYDDPRIAEPALSLFGDRIG</sequence>
<dbReference type="PANTHER" id="PTHR43975:SF2">
    <property type="entry name" value="EG:BACR7A4.14 PROTEIN-RELATED"/>
    <property type="match status" value="1"/>
</dbReference>
<dbReference type="AlphaFoldDB" id="A0A401FXV5"/>
<protein>
    <submittedName>
        <fullName evidence="3">Short-chain dehydrogenase</fullName>
    </submittedName>
</protein>
<organism evidence="3 4">
    <name type="scientific">Desulfonema ishimotonii</name>
    <dbReference type="NCBI Taxonomy" id="45657"/>
    <lineage>
        <taxon>Bacteria</taxon>
        <taxon>Pseudomonadati</taxon>
        <taxon>Thermodesulfobacteriota</taxon>
        <taxon>Desulfobacteria</taxon>
        <taxon>Desulfobacterales</taxon>
        <taxon>Desulfococcaceae</taxon>
        <taxon>Desulfonema</taxon>
    </lineage>
</organism>
<comment type="similarity">
    <text evidence="1">Belongs to the short-chain dehydrogenases/reductases (SDR) family.</text>
</comment>
<keyword evidence="4" id="KW-1185">Reference proteome</keyword>